<keyword evidence="3" id="KW-0539">Nucleus</keyword>
<evidence type="ECO:0000256" key="2">
    <source>
        <dbReference type="ARBA" id="ARBA00007560"/>
    </source>
</evidence>
<feature type="compositionally biased region" description="Basic residues" evidence="4">
    <location>
        <begin position="45"/>
        <end position="54"/>
    </location>
</feature>
<dbReference type="OMA" id="MVNTNSR"/>
<dbReference type="EMBL" id="KE346364">
    <property type="protein sequence ID" value="KJE93059.1"/>
    <property type="molecule type" value="Genomic_DNA"/>
</dbReference>
<dbReference type="InParanoid" id="A0A0D2X2S3"/>
<comment type="subcellular location">
    <subcellularLocation>
        <location evidence="1">Nucleus</location>
    </subcellularLocation>
</comment>
<organism evidence="5 6">
    <name type="scientific">Capsaspora owczarzaki (strain ATCC 30864)</name>
    <dbReference type="NCBI Taxonomy" id="595528"/>
    <lineage>
        <taxon>Eukaryota</taxon>
        <taxon>Filasterea</taxon>
        <taxon>Capsaspora</taxon>
    </lineage>
</organism>
<evidence type="ECO:0000313" key="5">
    <source>
        <dbReference type="EMBL" id="KJE93059.1"/>
    </source>
</evidence>
<reference evidence="6" key="1">
    <citation type="submission" date="2011-02" db="EMBL/GenBank/DDBJ databases">
        <title>The Genome Sequence of Capsaspora owczarzaki ATCC 30864.</title>
        <authorList>
            <person name="Russ C."/>
            <person name="Cuomo C."/>
            <person name="Burger G."/>
            <person name="Gray M.W."/>
            <person name="Holland P.W.H."/>
            <person name="King N."/>
            <person name="Lang F.B.F."/>
            <person name="Roger A.J."/>
            <person name="Ruiz-Trillo I."/>
            <person name="Young S.K."/>
            <person name="Zeng Q."/>
            <person name="Gargeya S."/>
            <person name="Alvarado L."/>
            <person name="Berlin A."/>
            <person name="Chapman S.B."/>
            <person name="Chen Z."/>
            <person name="Freedman E."/>
            <person name="Gellesch M."/>
            <person name="Goldberg J."/>
            <person name="Griggs A."/>
            <person name="Gujja S."/>
            <person name="Heilman E."/>
            <person name="Heiman D."/>
            <person name="Howarth C."/>
            <person name="Mehta T."/>
            <person name="Neiman D."/>
            <person name="Pearson M."/>
            <person name="Roberts A."/>
            <person name="Saif S."/>
            <person name="Shea T."/>
            <person name="Shenoy N."/>
            <person name="Sisk P."/>
            <person name="Stolte C."/>
            <person name="Sykes S."/>
            <person name="White J."/>
            <person name="Yandava C."/>
            <person name="Haas B."/>
            <person name="Nusbaum C."/>
            <person name="Birren B."/>
        </authorList>
    </citation>
    <scope>NUCLEOTIDE SEQUENCE</scope>
    <source>
        <strain evidence="6">ATCC 30864</strain>
    </source>
</reference>
<dbReference type="GO" id="GO:0006368">
    <property type="term" value="P:transcription elongation by RNA polymerase II"/>
    <property type="evidence" value="ECO:0007669"/>
    <property type="project" value="InterPro"/>
</dbReference>
<evidence type="ECO:0000313" key="6">
    <source>
        <dbReference type="Proteomes" id="UP000008743"/>
    </source>
</evidence>
<feature type="region of interest" description="Disordered" evidence="4">
    <location>
        <begin position="1"/>
        <end position="106"/>
    </location>
</feature>
<dbReference type="STRING" id="595528.A0A0D2X2S3"/>
<feature type="compositionally biased region" description="Basic and acidic residues" evidence="4">
    <location>
        <begin position="421"/>
        <end position="430"/>
    </location>
</feature>
<evidence type="ECO:0000256" key="3">
    <source>
        <dbReference type="ARBA" id="ARBA00023242"/>
    </source>
</evidence>
<feature type="compositionally biased region" description="Low complexity" evidence="4">
    <location>
        <begin position="464"/>
        <end position="476"/>
    </location>
</feature>
<dbReference type="GO" id="GO:0000993">
    <property type="term" value="F:RNA polymerase II complex binding"/>
    <property type="evidence" value="ECO:0007669"/>
    <property type="project" value="TreeGrafter"/>
</dbReference>
<protein>
    <recommendedName>
        <fullName evidence="7">RNA polymerase II-associated factor 1 homolog</fullName>
    </recommendedName>
</protein>
<name>A0A0D2X2S3_CAPO3</name>
<dbReference type="Proteomes" id="UP000008743">
    <property type="component" value="Unassembled WGS sequence"/>
</dbReference>
<feature type="compositionally biased region" description="Low complexity" evidence="4">
    <location>
        <begin position="1"/>
        <end position="44"/>
    </location>
</feature>
<proteinExistence type="inferred from homology"/>
<dbReference type="eggNOG" id="KOG2478">
    <property type="taxonomic scope" value="Eukaryota"/>
</dbReference>
<dbReference type="GO" id="GO:0016593">
    <property type="term" value="C:Cdc73/Paf1 complex"/>
    <property type="evidence" value="ECO:0007669"/>
    <property type="project" value="InterPro"/>
</dbReference>
<feature type="compositionally biased region" description="Low complexity" evidence="4">
    <location>
        <begin position="68"/>
        <end position="106"/>
    </location>
</feature>
<evidence type="ECO:0008006" key="7">
    <source>
        <dbReference type="Google" id="ProtNLM"/>
    </source>
</evidence>
<dbReference type="Pfam" id="PF03985">
    <property type="entry name" value="Paf1"/>
    <property type="match status" value="1"/>
</dbReference>
<feature type="region of interest" description="Disordered" evidence="4">
    <location>
        <begin position="418"/>
        <end position="500"/>
    </location>
</feature>
<comment type="similarity">
    <text evidence="2">Belongs to the PAF1 family.</text>
</comment>
<dbReference type="FunCoup" id="A0A0D2X2S3">
    <property type="interactions" value="496"/>
</dbReference>
<keyword evidence="6" id="KW-1185">Reference proteome</keyword>
<dbReference type="OrthoDB" id="10260285at2759"/>
<gene>
    <name evidence="5" type="ORF">CAOG_003907</name>
</gene>
<dbReference type="GO" id="GO:0003682">
    <property type="term" value="F:chromatin binding"/>
    <property type="evidence" value="ECO:0007669"/>
    <property type="project" value="TreeGrafter"/>
</dbReference>
<dbReference type="InterPro" id="IPR007133">
    <property type="entry name" value="RNA_pol_II-assoc_Paf1"/>
</dbReference>
<evidence type="ECO:0000256" key="1">
    <source>
        <dbReference type="ARBA" id="ARBA00004123"/>
    </source>
</evidence>
<dbReference type="PANTHER" id="PTHR23188:SF12">
    <property type="entry name" value="RNA POLYMERASE II-ASSOCIATED FACTOR 1 HOMOLOG"/>
    <property type="match status" value="1"/>
</dbReference>
<dbReference type="PANTHER" id="PTHR23188">
    <property type="entry name" value="RNA POLYMERASE II-ASSOCIATED FACTOR 1 HOMOLOG"/>
    <property type="match status" value="1"/>
</dbReference>
<accession>A0A0D2X2S3</accession>
<evidence type="ECO:0000256" key="4">
    <source>
        <dbReference type="SAM" id="MobiDB-lite"/>
    </source>
</evidence>
<dbReference type="AlphaFoldDB" id="A0A0D2X2S3"/>
<dbReference type="RefSeq" id="XP_004363635.1">
    <property type="nucleotide sequence ID" value="XM_004363578.2"/>
</dbReference>
<sequence length="500" mass="54618">MSSSPEPVSFSEPALAPAAAAASSSTATATAPPSSSSSSDPASSKTHRQPHHSRTPSVGGASRGGSGSSSSSNAQRSSSSSSSSSSSRQKPAAGASAADDAGADNLGANVRPPFNWPIKYKNTLPDVPFDPKLLYYQLDPMRSIQYATTSLERQFKFDILTEANLSIPIDLIDPDRYKIPFGQTAQLSAVDQTLLSDEPLSTVMDPKKKARLEAENVAWLRATQYISAEQDKPLEPKENLERRIGVLVQDVITQGLRQDRASQIRAIQETFDHAKRPIITHPNHPNLTAISVQPIFPYPHHLEQLAQISFDSAPANKPIGSKLEDSDFVAMSAGMLKATRPGVMTYFLPASTEVVRKRRRLESGEDQAATLEFASVREYTFQVPKGTTTEDNFVFMEMGGQVLYAPIGRRWNMTRRRARSAKHELEHPEAPRPSGLMLVVDPQYTGRAVRPREDDDLEPEGDRYSSASQPRSRSPRLGGLFGSDSEGEDQQLSLGRDDED</sequence>
<dbReference type="PhylomeDB" id="A0A0D2X2S3"/>